<evidence type="ECO:0000313" key="2">
    <source>
        <dbReference type="Proteomes" id="UP000322976"/>
    </source>
</evidence>
<organism evidence="1 2">
    <name type="scientific">Calorimonas adulescens</name>
    <dbReference type="NCBI Taxonomy" id="2606906"/>
    <lineage>
        <taxon>Bacteria</taxon>
        <taxon>Bacillati</taxon>
        <taxon>Bacillota</taxon>
        <taxon>Clostridia</taxon>
        <taxon>Thermoanaerobacterales</taxon>
        <taxon>Thermoanaerobacteraceae</taxon>
        <taxon>Calorimonas</taxon>
    </lineage>
</organism>
<proteinExistence type="predicted"/>
<dbReference type="AlphaFoldDB" id="A0A5D8QDX1"/>
<accession>A0A5D8QDX1</accession>
<sequence length="178" mass="21312">MIPTIFLKKNEIIESELQNDVLYERLKDVNIDKYTSFAWDRGDRTALRIKEINPDINYHITKNNLSVIIDDTIFNNEYLIFSEYAAVKNTIYIYRRCINEEFIPAIPEKYKEWRDFEKLRNVFICHEYYHHLEINDIGLTAELKKIEVAFGLFKVKRKIKALNEIAAHAFTKRFLDIN</sequence>
<protein>
    <submittedName>
        <fullName evidence="1">Uncharacterized protein</fullName>
    </submittedName>
</protein>
<dbReference type="RefSeq" id="WP_149545612.1">
    <property type="nucleotide sequence ID" value="NZ_VTPS01000013.1"/>
</dbReference>
<comment type="caution">
    <text evidence="1">The sequence shown here is derived from an EMBL/GenBank/DDBJ whole genome shotgun (WGS) entry which is preliminary data.</text>
</comment>
<evidence type="ECO:0000313" key="1">
    <source>
        <dbReference type="EMBL" id="TZE81458.1"/>
    </source>
</evidence>
<keyword evidence="2" id="KW-1185">Reference proteome</keyword>
<dbReference type="Proteomes" id="UP000322976">
    <property type="component" value="Unassembled WGS sequence"/>
</dbReference>
<name>A0A5D8QDX1_9THEO</name>
<reference evidence="1 2" key="1">
    <citation type="submission" date="2019-08" db="EMBL/GenBank/DDBJ databases">
        <title>Calorimonas adulescens gen. nov., sp. nov., an anaerobic thermophilic bacterium from Sakhalin hot spring.</title>
        <authorList>
            <person name="Khomyakova M.A."/>
            <person name="Merkel A.Y."/>
            <person name="Novikov A."/>
            <person name="Bonch-Osmolovskaya E.A."/>
            <person name="Slobodkin A.I."/>
        </authorList>
    </citation>
    <scope>NUCLEOTIDE SEQUENCE [LARGE SCALE GENOMIC DNA]</scope>
    <source>
        <strain evidence="1 2">A05MB</strain>
    </source>
</reference>
<dbReference type="EMBL" id="VTPS01000013">
    <property type="protein sequence ID" value="TZE81458.1"/>
    <property type="molecule type" value="Genomic_DNA"/>
</dbReference>
<gene>
    <name evidence="1" type="ORF">FWJ32_08920</name>
</gene>